<dbReference type="GO" id="GO:0006457">
    <property type="term" value="P:protein folding"/>
    <property type="evidence" value="ECO:0007669"/>
    <property type="project" value="InterPro"/>
</dbReference>
<dbReference type="eggNOG" id="COG0576">
    <property type="taxonomic scope" value="Bacteria"/>
</dbReference>
<gene>
    <name evidence="2" type="ordered locus">Tery_1652</name>
</gene>
<accession>Q114Z9</accession>
<dbReference type="GO" id="GO:0051087">
    <property type="term" value="F:protein-folding chaperone binding"/>
    <property type="evidence" value="ECO:0007669"/>
    <property type="project" value="InterPro"/>
</dbReference>
<dbReference type="HOGENOM" id="CLU_1250195_0_0_3"/>
<reference evidence="2" key="1">
    <citation type="submission" date="2006-06" db="EMBL/GenBank/DDBJ databases">
        <title>Complete sequence of Trichodesmium erythraeum IMS101.</title>
        <authorList>
            <consortium name="US DOE Joint Genome Institute"/>
            <person name="Copeland A."/>
            <person name="Lucas S."/>
            <person name="Lapidus A."/>
            <person name="Barry K."/>
            <person name="Detter J.C."/>
            <person name="Glavina del Rio T."/>
            <person name="Hammon N."/>
            <person name="Israni S."/>
            <person name="Dalin E."/>
            <person name="Tice H."/>
            <person name="Pitluck S."/>
            <person name="Kiss H."/>
            <person name="Munk A.C."/>
            <person name="Brettin T."/>
            <person name="Bruce D."/>
            <person name="Han C."/>
            <person name="Tapia R."/>
            <person name="Gilna P."/>
            <person name="Schmutz J."/>
            <person name="Larimer F."/>
            <person name="Land M."/>
            <person name="Hauser L."/>
            <person name="Kyrpides N."/>
            <person name="Kim E."/>
            <person name="Richardson P."/>
        </authorList>
    </citation>
    <scope>NUCLEOTIDE SEQUENCE [LARGE SCALE GENOMIC DNA]</scope>
    <source>
        <strain evidence="2">IMS101</strain>
    </source>
</reference>
<dbReference type="AlphaFoldDB" id="Q114Z9"/>
<protein>
    <recommendedName>
        <fullName evidence="3">Nucleotide exchange factor GrpE</fullName>
    </recommendedName>
</protein>
<sequence>MLNDFSIFNIFCPWMAQQQQAKEEAIKTEANARKLNGLQPENNNFGNTNTVSLLKSANLLLERLLDRGDILIAQTETVEANANNAIAEQIALEKSTIIPPVTEVAREPELSETAKELIKLRDLVLLAKTGDNANTPELLESLYQELGQVLEKEGVQSLEDTGSYNYEQQQIMATRVVKDPDKDDLICETVRPGYMFNGKLVRSQEVTIYTYNSSTGSEIRD</sequence>
<dbReference type="KEGG" id="ter:Tery_1652"/>
<keyword evidence="1" id="KW-0143">Chaperone</keyword>
<dbReference type="InterPro" id="IPR009012">
    <property type="entry name" value="GrpE_head"/>
</dbReference>
<dbReference type="GO" id="GO:0000774">
    <property type="term" value="F:adenyl-nucleotide exchange factor activity"/>
    <property type="evidence" value="ECO:0007669"/>
    <property type="project" value="InterPro"/>
</dbReference>
<organism evidence="2">
    <name type="scientific">Trichodesmium erythraeum (strain IMS101)</name>
    <dbReference type="NCBI Taxonomy" id="203124"/>
    <lineage>
        <taxon>Bacteria</taxon>
        <taxon>Bacillati</taxon>
        <taxon>Cyanobacteriota</taxon>
        <taxon>Cyanophyceae</taxon>
        <taxon>Oscillatoriophycideae</taxon>
        <taxon>Oscillatoriales</taxon>
        <taxon>Microcoleaceae</taxon>
        <taxon>Trichodesmium</taxon>
    </lineage>
</organism>
<evidence type="ECO:0000313" key="2">
    <source>
        <dbReference type="EMBL" id="ABG50925.1"/>
    </source>
</evidence>
<dbReference type="InterPro" id="IPR000740">
    <property type="entry name" value="GrpE"/>
</dbReference>
<dbReference type="EMBL" id="CP000393">
    <property type="protein sequence ID" value="ABG50925.1"/>
    <property type="molecule type" value="Genomic_DNA"/>
</dbReference>
<evidence type="ECO:0000256" key="1">
    <source>
        <dbReference type="ARBA" id="ARBA00023186"/>
    </source>
</evidence>
<dbReference type="OrthoDB" id="582393at2"/>
<dbReference type="RefSeq" id="WP_011611300.1">
    <property type="nucleotide sequence ID" value="NC_008312.1"/>
</dbReference>
<proteinExistence type="predicted"/>
<dbReference type="GO" id="GO:0042803">
    <property type="term" value="F:protein homodimerization activity"/>
    <property type="evidence" value="ECO:0007669"/>
    <property type="project" value="InterPro"/>
</dbReference>
<name>Q114Z9_TRIEI</name>
<dbReference type="Pfam" id="PF01025">
    <property type="entry name" value="GrpE"/>
    <property type="match status" value="1"/>
</dbReference>
<evidence type="ECO:0008006" key="3">
    <source>
        <dbReference type="Google" id="ProtNLM"/>
    </source>
</evidence>
<dbReference type="Gene3D" id="2.30.22.10">
    <property type="entry name" value="Head domain of nucleotide exchange factor GrpE"/>
    <property type="match status" value="1"/>
</dbReference>
<dbReference type="STRING" id="203124.Tery_1652"/>